<dbReference type="Proteomes" id="UP000254771">
    <property type="component" value="Unassembled WGS sequence"/>
</dbReference>
<reference evidence="10 11" key="1">
    <citation type="journal article" date="2018" name="ISME J.">
        <title>Endosymbiont genomes yield clues of tubeworm success.</title>
        <authorList>
            <person name="Li Y."/>
            <person name="Liles M.R."/>
            <person name="Halanych K.M."/>
        </authorList>
    </citation>
    <scope>NUCLEOTIDE SEQUENCE [LARGE SCALE GENOMIC DNA]</scope>
    <source>
        <strain evidence="10">A1462</strain>
    </source>
</reference>
<name>A0A370DTX4_9GAMM</name>
<dbReference type="GO" id="GO:0032259">
    <property type="term" value="P:methylation"/>
    <property type="evidence" value="ECO:0007669"/>
    <property type="project" value="UniProtKB-KW"/>
</dbReference>
<keyword evidence="5" id="KW-0808">Transferase</keyword>
<evidence type="ECO:0000256" key="4">
    <source>
        <dbReference type="ARBA" id="ARBA00022603"/>
    </source>
</evidence>
<dbReference type="EMBL" id="QFXE01000001">
    <property type="protein sequence ID" value="RDH88619.1"/>
    <property type="molecule type" value="Genomic_DNA"/>
</dbReference>
<evidence type="ECO:0000256" key="7">
    <source>
        <dbReference type="ARBA" id="ARBA00023204"/>
    </source>
</evidence>
<dbReference type="InterPro" id="IPR014048">
    <property type="entry name" value="MethylDNA_cys_MeTrfase_DNA-bd"/>
</dbReference>
<evidence type="ECO:0000256" key="2">
    <source>
        <dbReference type="ARBA" id="ARBA00008711"/>
    </source>
</evidence>
<evidence type="ECO:0000256" key="5">
    <source>
        <dbReference type="ARBA" id="ARBA00022679"/>
    </source>
</evidence>
<comment type="catalytic activity">
    <reaction evidence="1">
        <text>a 4-O-methyl-thymidine in DNA + L-cysteinyl-[protein] = a thymidine in DNA + S-methyl-L-cysteinyl-[protein]</text>
        <dbReference type="Rhea" id="RHEA:53428"/>
        <dbReference type="Rhea" id="RHEA-COMP:10131"/>
        <dbReference type="Rhea" id="RHEA-COMP:10132"/>
        <dbReference type="Rhea" id="RHEA-COMP:13555"/>
        <dbReference type="Rhea" id="RHEA-COMP:13556"/>
        <dbReference type="ChEBI" id="CHEBI:29950"/>
        <dbReference type="ChEBI" id="CHEBI:82612"/>
        <dbReference type="ChEBI" id="CHEBI:137386"/>
        <dbReference type="ChEBI" id="CHEBI:137387"/>
        <dbReference type="EC" id="2.1.1.63"/>
    </reaction>
</comment>
<gene>
    <name evidence="10" type="ORF">DIZ78_01425</name>
</gene>
<dbReference type="PANTHER" id="PTHR10815">
    <property type="entry name" value="METHYLATED-DNA--PROTEIN-CYSTEINE METHYLTRANSFERASE"/>
    <property type="match status" value="1"/>
</dbReference>
<evidence type="ECO:0000256" key="8">
    <source>
        <dbReference type="ARBA" id="ARBA00049348"/>
    </source>
</evidence>
<keyword evidence="11" id="KW-1185">Reference proteome</keyword>
<dbReference type="GO" id="GO:0003908">
    <property type="term" value="F:methylated-DNA-[protein]-cysteine S-methyltransferase activity"/>
    <property type="evidence" value="ECO:0007669"/>
    <property type="project" value="UniProtKB-EC"/>
</dbReference>
<comment type="catalytic activity">
    <reaction evidence="8">
        <text>a 6-O-methyl-2'-deoxyguanosine in DNA + L-cysteinyl-[protein] = S-methyl-L-cysteinyl-[protein] + a 2'-deoxyguanosine in DNA</text>
        <dbReference type="Rhea" id="RHEA:24000"/>
        <dbReference type="Rhea" id="RHEA-COMP:10131"/>
        <dbReference type="Rhea" id="RHEA-COMP:10132"/>
        <dbReference type="Rhea" id="RHEA-COMP:11367"/>
        <dbReference type="Rhea" id="RHEA-COMP:11368"/>
        <dbReference type="ChEBI" id="CHEBI:29950"/>
        <dbReference type="ChEBI" id="CHEBI:82612"/>
        <dbReference type="ChEBI" id="CHEBI:85445"/>
        <dbReference type="ChEBI" id="CHEBI:85448"/>
        <dbReference type="EC" id="2.1.1.63"/>
    </reaction>
</comment>
<proteinExistence type="inferred from homology"/>
<organism evidence="10 11">
    <name type="scientific">endosymbiont of Escarpia spicata</name>
    <dbReference type="NCBI Taxonomy" id="2200908"/>
    <lineage>
        <taxon>Bacteria</taxon>
        <taxon>Pseudomonadati</taxon>
        <taxon>Pseudomonadota</taxon>
        <taxon>Gammaproteobacteria</taxon>
        <taxon>sulfur-oxidizing symbionts</taxon>
    </lineage>
</organism>
<dbReference type="InterPro" id="IPR036631">
    <property type="entry name" value="MGMT_N_sf"/>
</dbReference>
<dbReference type="EC" id="2.1.1.63" evidence="3"/>
<evidence type="ECO:0000313" key="11">
    <source>
        <dbReference type="Proteomes" id="UP000254771"/>
    </source>
</evidence>
<protein>
    <recommendedName>
        <fullName evidence="3">methylated-DNA--[protein]-cysteine S-methyltransferase</fullName>
        <ecNumber evidence="3">2.1.1.63</ecNumber>
    </recommendedName>
</protein>
<evidence type="ECO:0000256" key="1">
    <source>
        <dbReference type="ARBA" id="ARBA00001286"/>
    </source>
</evidence>
<dbReference type="InterPro" id="IPR036388">
    <property type="entry name" value="WH-like_DNA-bd_sf"/>
</dbReference>
<evidence type="ECO:0000256" key="6">
    <source>
        <dbReference type="ARBA" id="ARBA00022763"/>
    </source>
</evidence>
<dbReference type="Pfam" id="PF01035">
    <property type="entry name" value="DNA_binding_1"/>
    <property type="match status" value="1"/>
</dbReference>
<dbReference type="PANTHER" id="PTHR10815:SF13">
    <property type="entry name" value="METHYLATED-DNA--PROTEIN-CYSTEINE METHYLTRANSFERASE"/>
    <property type="match status" value="1"/>
</dbReference>
<keyword evidence="7" id="KW-0234">DNA repair</keyword>
<dbReference type="GO" id="GO:0006281">
    <property type="term" value="P:DNA repair"/>
    <property type="evidence" value="ECO:0007669"/>
    <property type="project" value="UniProtKB-KW"/>
</dbReference>
<dbReference type="AlphaFoldDB" id="A0A370DTX4"/>
<sequence length="162" mass="17706">MSQQDREFQAIFPVPFGALGVVMRGETLHQIDFLPQNTSSKTPSDDVTRNVVSQIQCYLVDGKRLFTLPLQLHGTDFQQKVWAELQTIPSGEVRTYGEVAKRLNSSPRAVGNACRANPCPVVVPCHKVVGANGIGGFSGKREGGPLAIKRWLLNNEGWSGCN</sequence>
<evidence type="ECO:0000313" key="10">
    <source>
        <dbReference type="EMBL" id="RDH88619.1"/>
    </source>
</evidence>
<dbReference type="CDD" id="cd06445">
    <property type="entry name" value="ATase"/>
    <property type="match status" value="1"/>
</dbReference>
<dbReference type="NCBIfam" id="TIGR00589">
    <property type="entry name" value="ogt"/>
    <property type="match status" value="1"/>
</dbReference>
<evidence type="ECO:0000259" key="9">
    <source>
        <dbReference type="Pfam" id="PF01035"/>
    </source>
</evidence>
<keyword evidence="4 10" id="KW-0489">Methyltransferase</keyword>
<comment type="caution">
    <text evidence="10">The sequence shown here is derived from an EMBL/GenBank/DDBJ whole genome shotgun (WGS) entry which is preliminary data.</text>
</comment>
<dbReference type="FunFam" id="1.10.10.10:FF:000214">
    <property type="entry name" value="Methylated-DNA--protein-cysteine methyltransferase"/>
    <property type="match status" value="1"/>
</dbReference>
<feature type="domain" description="Methylated-DNA-[protein]-cysteine S-methyltransferase DNA binding" evidence="9">
    <location>
        <begin position="76"/>
        <end position="157"/>
    </location>
</feature>
<keyword evidence="6" id="KW-0227">DNA damage</keyword>
<dbReference type="SUPFAM" id="SSF46767">
    <property type="entry name" value="Methylated DNA-protein cysteine methyltransferase, C-terminal domain"/>
    <property type="match status" value="1"/>
</dbReference>
<dbReference type="InterPro" id="IPR036217">
    <property type="entry name" value="MethylDNA_cys_MeTrfase_DNAb"/>
</dbReference>
<comment type="similarity">
    <text evidence="2">Belongs to the MGMT family.</text>
</comment>
<dbReference type="Gene3D" id="1.10.10.10">
    <property type="entry name" value="Winged helix-like DNA-binding domain superfamily/Winged helix DNA-binding domain"/>
    <property type="match status" value="1"/>
</dbReference>
<dbReference type="SUPFAM" id="SSF53155">
    <property type="entry name" value="Methylated DNA-protein cysteine methyltransferase domain"/>
    <property type="match status" value="1"/>
</dbReference>
<accession>A0A370DTX4</accession>
<evidence type="ECO:0000256" key="3">
    <source>
        <dbReference type="ARBA" id="ARBA00011918"/>
    </source>
</evidence>